<organism evidence="6 7">
    <name type="scientific">Parapedobacter indicus</name>
    <dbReference type="NCBI Taxonomy" id="1477437"/>
    <lineage>
        <taxon>Bacteria</taxon>
        <taxon>Pseudomonadati</taxon>
        <taxon>Bacteroidota</taxon>
        <taxon>Sphingobacteriia</taxon>
        <taxon>Sphingobacteriales</taxon>
        <taxon>Sphingobacteriaceae</taxon>
        <taxon>Parapedobacter</taxon>
    </lineage>
</organism>
<dbReference type="Proteomes" id="UP000198670">
    <property type="component" value="Unassembled WGS sequence"/>
</dbReference>
<dbReference type="PANTHER" id="PTHR30386">
    <property type="entry name" value="MEMBRANE FUSION SUBUNIT OF EMRAB-TOLC MULTIDRUG EFFLUX PUMP"/>
    <property type="match status" value="1"/>
</dbReference>
<keyword evidence="7" id="KW-1185">Reference proteome</keyword>
<evidence type="ECO:0000313" key="7">
    <source>
        <dbReference type="Proteomes" id="UP000198670"/>
    </source>
</evidence>
<dbReference type="EMBL" id="FOQO01000003">
    <property type="protein sequence ID" value="SFI38904.1"/>
    <property type="molecule type" value="Genomic_DNA"/>
</dbReference>
<evidence type="ECO:0000256" key="5">
    <source>
        <dbReference type="SAM" id="Phobius"/>
    </source>
</evidence>
<keyword evidence="3 5" id="KW-1133">Transmembrane helix</keyword>
<dbReference type="AlphaFoldDB" id="A0A1I3HT37"/>
<evidence type="ECO:0000256" key="2">
    <source>
        <dbReference type="ARBA" id="ARBA00022692"/>
    </source>
</evidence>
<feature type="transmembrane region" description="Helical" evidence="5">
    <location>
        <begin position="45"/>
        <end position="65"/>
    </location>
</feature>
<dbReference type="STRING" id="1477437.SAMN05444682_103483"/>
<evidence type="ECO:0000256" key="3">
    <source>
        <dbReference type="ARBA" id="ARBA00022989"/>
    </source>
</evidence>
<name>A0A1I3HT37_9SPHI</name>
<evidence type="ECO:0000313" key="6">
    <source>
        <dbReference type="EMBL" id="SFI38904.1"/>
    </source>
</evidence>
<protein>
    <submittedName>
        <fullName evidence="6">HlyD family secretion protein</fullName>
    </submittedName>
</protein>
<proteinExistence type="predicted"/>
<keyword evidence="4 5" id="KW-0472">Membrane</keyword>
<sequence length="443" mass="50497">MEKKAEYKRQPVTMEHVRIRNGMEVHSEEITDIIGTPPNALVRWGTTWVIVVLIVIVMLTTFIRYPDLVRAPLRINAANAPKAVVTRISGNIVNVLVEAGGTVAPAQPLAWMESTAEHGQVLDLLDRLKILRDSLLTRFTTSDPSIIAPAGIQLGELQGSYQTFYQSYLTYQAALRDGIYLKRKTYILNELKYIELQKEQLGRQQELQEEEFALAEKEFNRYKELADRKIISPSEYQRQQALLLTKKHPLQQIASALLDNDVRRTAKMRELSDLDNQIAEEKLKFAQALNSLVSEMEEWKKQHVLTAPQAGTLVYAGIIQRNQYVDAGQEMFYVNPGSSEFFGEINVPQYNMGKIRIGQQVLIKLDSYPFEEYGVLRGRIAQLNRVPYRDSVFLSRVDVLPSKTLGIFELTTGMVGTAEIITEDVSLLQRLVRNVRLMIDKRN</sequence>
<dbReference type="PANTHER" id="PTHR30386:SF26">
    <property type="entry name" value="TRANSPORT PROTEIN COMB"/>
    <property type="match status" value="1"/>
</dbReference>
<gene>
    <name evidence="6" type="ORF">SAMN05444682_103483</name>
</gene>
<keyword evidence="2 5" id="KW-0812">Transmembrane</keyword>
<reference evidence="6 7" key="1">
    <citation type="submission" date="2016-10" db="EMBL/GenBank/DDBJ databases">
        <authorList>
            <person name="de Groot N.N."/>
        </authorList>
    </citation>
    <scope>NUCLEOTIDE SEQUENCE [LARGE SCALE GENOMIC DNA]</scope>
    <source>
        <strain evidence="6 7">RK1</strain>
    </source>
</reference>
<accession>A0A1I3HT37</accession>
<comment type="subcellular location">
    <subcellularLocation>
        <location evidence="1">Membrane</location>
        <topology evidence="1">Single-pass membrane protein</topology>
    </subcellularLocation>
</comment>
<evidence type="ECO:0000256" key="4">
    <source>
        <dbReference type="ARBA" id="ARBA00023136"/>
    </source>
</evidence>
<evidence type="ECO:0000256" key="1">
    <source>
        <dbReference type="ARBA" id="ARBA00004167"/>
    </source>
</evidence>
<dbReference type="Gene3D" id="2.40.30.170">
    <property type="match status" value="1"/>
</dbReference>
<dbReference type="InterPro" id="IPR050739">
    <property type="entry name" value="MFP"/>
</dbReference>
<dbReference type="RefSeq" id="WP_177195098.1">
    <property type="nucleotide sequence ID" value="NZ_FOQO01000003.1"/>
</dbReference>
<dbReference type="GO" id="GO:0016020">
    <property type="term" value="C:membrane"/>
    <property type="evidence" value="ECO:0007669"/>
    <property type="project" value="UniProtKB-SubCell"/>
</dbReference>